<dbReference type="GO" id="GO:0016868">
    <property type="term" value="F:intramolecular phosphotransferase activity"/>
    <property type="evidence" value="ECO:0007669"/>
    <property type="project" value="InterPro"/>
</dbReference>
<keyword evidence="4" id="KW-0479">Metal-binding</keyword>
<evidence type="ECO:0000256" key="3">
    <source>
        <dbReference type="ARBA" id="ARBA00022553"/>
    </source>
</evidence>
<dbReference type="PANTHER" id="PTHR43771:SF1">
    <property type="entry name" value="PHOSPHOMANNOMUTASE"/>
    <property type="match status" value="1"/>
</dbReference>
<dbReference type="PROSITE" id="PS00710">
    <property type="entry name" value="PGM_PMM"/>
    <property type="match status" value="1"/>
</dbReference>
<dbReference type="GO" id="GO:0000287">
    <property type="term" value="F:magnesium ion binding"/>
    <property type="evidence" value="ECO:0007669"/>
    <property type="project" value="InterPro"/>
</dbReference>
<proteinExistence type="inferred from homology"/>
<evidence type="ECO:0000256" key="4">
    <source>
        <dbReference type="ARBA" id="ARBA00022723"/>
    </source>
</evidence>
<evidence type="ECO:0000256" key="5">
    <source>
        <dbReference type="ARBA" id="ARBA00022842"/>
    </source>
</evidence>
<dbReference type="Pfam" id="PF02878">
    <property type="entry name" value="PGM_PMM_I"/>
    <property type="match status" value="1"/>
</dbReference>
<feature type="non-terminal residue" evidence="8">
    <location>
        <position position="111"/>
    </location>
</feature>
<keyword evidence="3" id="KW-0597">Phosphoprotein</keyword>
<dbReference type="InterPro" id="IPR005844">
    <property type="entry name" value="A-D-PHexomutase_a/b/a-I"/>
</dbReference>
<feature type="domain" description="Alpha-D-phosphohexomutase alpha/beta/alpha" evidence="7">
    <location>
        <begin position="7"/>
        <end position="110"/>
    </location>
</feature>
<dbReference type="SUPFAM" id="SSF53738">
    <property type="entry name" value="Phosphoglucomutase, first 3 domains"/>
    <property type="match status" value="1"/>
</dbReference>
<keyword evidence="5" id="KW-0460">Magnesium</keyword>
<gene>
    <name evidence="8" type="ORF">METZ01_LOCUS236887</name>
</gene>
<evidence type="ECO:0000313" key="8">
    <source>
        <dbReference type="EMBL" id="SVB84033.1"/>
    </source>
</evidence>
<dbReference type="PANTHER" id="PTHR43771">
    <property type="entry name" value="PHOSPHOMANNOMUTASE"/>
    <property type="match status" value="1"/>
</dbReference>
<comment type="cofactor">
    <cofactor evidence="1">
        <name>Mg(2+)</name>
        <dbReference type="ChEBI" id="CHEBI:18420"/>
    </cofactor>
</comment>
<keyword evidence="6" id="KW-0413">Isomerase</keyword>
<comment type="similarity">
    <text evidence="2">Belongs to the phosphohexose mutase family.</text>
</comment>
<reference evidence="8" key="1">
    <citation type="submission" date="2018-05" db="EMBL/GenBank/DDBJ databases">
        <authorList>
            <person name="Lanie J.A."/>
            <person name="Ng W.-L."/>
            <person name="Kazmierczak K.M."/>
            <person name="Andrzejewski T.M."/>
            <person name="Davidsen T.M."/>
            <person name="Wayne K.J."/>
            <person name="Tettelin H."/>
            <person name="Glass J.I."/>
            <person name="Rusch D."/>
            <person name="Podicherti R."/>
            <person name="Tsui H.-C.T."/>
            <person name="Winkler M.E."/>
        </authorList>
    </citation>
    <scope>NUCLEOTIDE SEQUENCE</scope>
</reference>
<dbReference type="InterPro" id="IPR016055">
    <property type="entry name" value="A-D-PHexomutase_a/b/a-I/II/III"/>
</dbReference>
<evidence type="ECO:0000256" key="2">
    <source>
        <dbReference type="ARBA" id="ARBA00010231"/>
    </source>
</evidence>
<organism evidence="8">
    <name type="scientific">marine metagenome</name>
    <dbReference type="NCBI Taxonomy" id="408172"/>
    <lineage>
        <taxon>unclassified sequences</taxon>
        <taxon>metagenomes</taxon>
        <taxon>ecological metagenomes</taxon>
    </lineage>
</organism>
<sequence>MHVDPSIFKAYDIRGVYPEQLDEQTGRAVGRAFASFLQPEQVVVGRDMRLSSPSVCAALIEGLRQQQANVLDLGMVSTDQYYYACATLGRPGVMVTASHNPAQYCGFKMVR</sequence>
<evidence type="ECO:0000256" key="6">
    <source>
        <dbReference type="ARBA" id="ARBA00023235"/>
    </source>
</evidence>
<dbReference type="Gene3D" id="3.40.120.10">
    <property type="entry name" value="Alpha-D-Glucose-1,6-Bisphosphate, subunit A, domain 3"/>
    <property type="match status" value="1"/>
</dbReference>
<dbReference type="InterPro" id="IPR016066">
    <property type="entry name" value="A-D-PHexomutase_CS"/>
</dbReference>
<name>A0A382HB95_9ZZZZ</name>
<protein>
    <recommendedName>
        <fullName evidence="7">Alpha-D-phosphohexomutase alpha/beta/alpha domain-containing protein</fullName>
    </recommendedName>
</protein>
<accession>A0A382HB95</accession>
<dbReference type="AlphaFoldDB" id="A0A382HB95"/>
<evidence type="ECO:0000259" key="7">
    <source>
        <dbReference type="Pfam" id="PF02878"/>
    </source>
</evidence>
<dbReference type="EMBL" id="UINC01059996">
    <property type="protein sequence ID" value="SVB84033.1"/>
    <property type="molecule type" value="Genomic_DNA"/>
</dbReference>
<evidence type="ECO:0000256" key="1">
    <source>
        <dbReference type="ARBA" id="ARBA00001946"/>
    </source>
</evidence>
<dbReference type="GO" id="GO:0005975">
    <property type="term" value="P:carbohydrate metabolic process"/>
    <property type="evidence" value="ECO:0007669"/>
    <property type="project" value="InterPro"/>
</dbReference>